<evidence type="ECO:0000256" key="1">
    <source>
        <dbReference type="SAM" id="MobiDB-lite"/>
    </source>
</evidence>
<proteinExistence type="predicted"/>
<comment type="caution">
    <text evidence="2">The sequence shown here is derived from an EMBL/GenBank/DDBJ whole genome shotgun (WGS) entry which is preliminary data.</text>
</comment>
<name>A0ABT0P6P0_9ACTN</name>
<accession>A0ABT0P6P0</accession>
<feature type="region of interest" description="Disordered" evidence="1">
    <location>
        <begin position="1"/>
        <end position="40"/>
    </location>
</feature>
<evidence type="ECO:0000313" key="2">
    <source>
        <dbReference type="EMBL" id="MCL3999106.1"/>
    </source>
</evidence>
<feature type="compositionally biased region" description="Basic residues" evidence="1">
    <location>
        <begin position="1"/>
        <end position="16"/>
    </location>
</feature>
<keyword evidence="3" id="KW-1185">Reference proteome</keyword>
<gene>
    <name evidence="2" type="ORF">M4438_37420</name>
</gene>
<reference evidence="2 3" key="1">
    <citation type="submission" date="2022-05" db="EMBL/GenBank/DDBJ databases">
        <title>Genome Resource of Streptomyces lavenduligriseus GA1-1, a Strain with Broad-Spectrum Antifungal Activity against Phytopathogenic Fungi.</title>
        <authorList>
            <person name="Qi D."/>
        </authorList>
    </citation>
    <scope>NUCLEOTIDE SEQUENCE [LARGE SCALE GENOMIC DNA]</scope>
    <source>
        <strain evidence="2 3">GA1-1</strain>
    </source>
</reference>
<dbReference type="EMBL" id="JAMCCK010000144">
    <property type="protein sequence ID" value="MCL3999106.1"/>
    <property type="molecule type" value="Genomic_DNA"/>
</dbReference>
<organism evidence="2 3">
    <name type="scientific">Streptomyces lavenduligriseus</name>
    <dbReference type="NCBI Taxonomy" id="67315"/>
    <lineage>
        <taxon>Bacteria</taxon>
        <taxon>Bacillati</taxon>
        <taxon>Actinomycetota</taxon>
        <taxon>Actinomycetes</taxon>
        <taxon>Kitasatosporales</taxon>
        <taxon>Streptomycetaceae</taxon>
        <taxon>Streptomyces</taxon>
    </lineage>
</organism>
<evidence type="ECO:0000313" key="3">
    <source>
        <dbReference type="Proteomes" id="UP001202052"/>
    </source>
</evidence>
<sequence>MSRIARARGHAAHRARAAGPQVVQPTTDIQTEGEDTAPWGGRDEMDHKNLIGHDGAIHEGLLNSHTGFMIDVACDRGRYSVVQHYEKLDPARVTDAPLSCPACVAANSPASAHLHRGRVARRYAEDVLALADTRGYPPAQDDEGLRLAFVALATENPPPRTLYALIREHVTDMLTDRALAVPEGVPQVLVPYKRYTGGTVQAPVGPGDRLMHYSAASGYFQYVWVDGLDESPEGIVVTVHEKDRRPVTYSAHVVSQRYSKLDRAAPLPPSGG</sequence>
<dbReference type="RefSeq" id="WP_249493632.1">
    <property type="nucleotide sequence ID" value="NZ_JAMCCK010000144.1"/>
</dbReference>
<protein>
    <submittedName>
        <fullName evidence="2">Uncharacterized protein</fullName>
    </submittedName>
</protein>
<dbReference type="Proteomes" id="UP001202052">
    <property type="component" value="Unassembled WGS sequence"/>
</dbReference>